<gene>
    <name evidence="1" type="ORF">MNB_SM-5-487</name>
</gene>
<proteinExistence type="predicted"/>
<dbReference type="EMBL" id="FPHH01000141">
    <property type="protein sequence ID" value="SFV70366.1"/>
    <property type="molecule type" value="Genomic_DNA"/>
</dbReference>
<dbReference type="AlphaFoldDB" id="A0A1W1CX02"/>
<protein>
    <submittedName>
        <fullName evidence="1">Dipeptide-binding ABC transporter, periplasmic substrate-binding component (TC 3.A.1.5.2)</fullName>
    </submittedName>
</protein>
<organism evidence="1">
    <name type="scientific">hydrothermal vent metagenome</name>
    <dbReference type="NCBI Taxonomy" id="652676"/>
    <lineage>
        <taxon>unclassified sequences</taxon>
        <taxon>metagenomes</taxon>
        <taxon>ecological metagenomes</taxon>
    </lineage>
</organism>
<accession>A0A1W1CX02</accession>
<evidence type="ECO:0000313" key="1">
    <source>
        <dbReference type="EMBL" id="SFV70366.1"/>
    </source>
</evidence>
<sequence length="47" mass="5515">MFAIIVHDNPYLFLYIPNSITAVNKKIKNIQPALGGIWHNYITWEKE</sequence>
<reference evidence="1" key="1">
    <citation type="submission" date="2016-10" db="EMBL/GenBank/DDBJ databases">
        <authorList>
            <person name="de Groot N.N."/>
        </authorList>
    </citation>
    <scope>NUCLEOTIDE SEQUENCE</scope>
</reference>
<name>A0A1W1CX02_9ZZZZ</name>